<accession>M8E8B2</accession>
<dbReference type="PATRIC" id="fig|1300222.3.peg.3189"/>
<evidence type="ECO:0000259" key="1">
    <source>
        <dbReference type="PROSITE" id="PS51186"/>
    </source>
</evidence>
<dbReference type="PROSITE" id="PS51186">
    <property type="entry name" value="GNAT"/>
    <property type="match status" value="1"/>
</dbReference>
<dbReference type="CDD" id="cd04301">
    <property type="entry name" value="NAT_SF"/>
    <property type="match status" value="1"/>
</dbReference>
<dbReference type="Pfam" id="PF00583">
    <property type="entry name" value="Acetyltransf_1"/>
    <property type="match status" value="1"/>
</dbReference>
<feature type="domain" description="N-acetyltransferase" evidence="1">
    <location>
        <begin position="1"/>
        <end position="146"/>
    </location>
</feature>
<evidence type="ECO:0000313" key="3">
    <source>
        <dbReference type="Proteomes" id="UP000012081"/>
    </source>
</evidence>
<sequence length="146" mass="16623">MDIRKPTGNELAAILELSVQALFDGTIGRARPTEEKVRQLVEPLLAKGGYYLIATEEDRLMGWVLLGTSRDQFTDIPFGFIYELYVIEEYRGRGISKQLMERAIEQLKEAGLPEVRLSVFVENHAVGLYRKLGFTERNVTMSMPLK</sequence>
<dbReference type="STRING" id="1300222.I532_15246"/>
<dbReference type="SUPFAM" id="SSF55729">
    <property type="entry name" value="Acyl-CoA N-acyltransferases (Nat)"/>
    <property type="match status" value="1"/>
</dbReference>
<dbReference type="InterPro" id="IPR000182">
    <property type="entry name" value="GNAT_dom"/>
</dbReference>
<dbReference type="InterPro" id="IPR016181">
    <property type="entry name" value="Acyl_CoA_acyltransferase"/>
</dbReference>
<dbReference type="GO" id="GO:0016747">
    <property type="term" value="F:acyltransferase activity, transferring groups other than amino-acyl groups"/>
    <property type="evidence" value="ECO:0007669"/>
    <property type="project" value="InterPro"/>
</dbReference>
<organism evidence="2 3">
    <name type="scientific">Brevibacillus borstelensis AK1</name>
    <dbReference type="NCBI Taxonomy" id="1300222"/>
    <lineage>
        <taxon>Bacteria</taxon>
        <taxon>Bacillati</taxon>
        <taxon>Bacillota</taxon>
        <taxon>Bacilli</taxon>
        <taxon>Bacillales</taxon>
        <taxon>Paenibacillaceae</taxon>
        <taxon>Brevibacillus</taxon>
    </lineage>
</organism>
<dbReference type="AlphaFoldDB" id="M8E8B2"/>
<dbReference type="InterPro" id="IPR050276">
    <property type="entry name" value="MshD_Acetyltransferase"/>
</dbReference>
<dbReference type="PANTHER" id="PTHR43617:SF34">
    <property type="entry name" value="PUTATIVE-RELATED"/>
    <property type="match status" value="1"/>
</dbReference>
<protein>
    <submittedName>
        <fullName evidence="2">Acetyltransferase</fullName>
    </submittedName>
</protein>
<dbReference type="EMBL" id="APBN01000006">
    <property type="protein sequence ID" value="EMT51710.1"/>
    <property type="molecule type" value="Genomic_DNA"/>
</dbReference>
<keyword evidence="3" id="KW-1185">Reference proteome</keyword>
<dbReference type="RefSeq" id="WP_003389281.1">
    <property type="nucleotide sequence ID" value="NZ_APBN01000006.1"/>
</dbReference>
<dbReference type="OrthoDB" id="156739at2"/>
<keyword evidence="2" id="KW-0808">Transferase</keyword>
<dbReference type="Proteomes" id="UP000012081">
    <property type="component" value="Unassembled WGS sequence"/>
</dbReference>
<name>M8E8B2_9BACL</name>
<reference evidence="2 3" key="1">
    <citation type="submission" date="2013-03" db="EMBL/GenBank/DDBJ databases">
        <title>Assembly of a new bacterial strain Brevibacillus borstelensis AK1.</title>
        <authorList>
            <person name="Rajan I."/>
            <person name="PoliReddy D."/>
            <person name="Sugumar T."/>
            <person name="Rathinam K."/>
            <person name="Alqarawi S."/>
            <person name="Khalil A.B."/>
            <person name="Sivakumar N."/>
        </authorList>
    </citation>
    <scope>NUCLEOTIDE SEQUENCE [LARGE SCALE GENOMIC DNA]</scope>
    <source>
        <strain evidence="2 3">AK1</strain>
    </source>
</reference>
<dbReference type="Gene3D" id="3.40.630.30">
    <property type="match status" value="1"/>
</dbReference>
<dbReference type="PANTHER" id="PTHR43617">
    <property type="entry name" value="L-AMINO ACID N-ACETYLTRANSFERASE"/>
    <property type="match status" value="1"/>
</dbReference>
<dbReference type="GeneID" id="89501655"/>
<proteinExistence type="predicted"/>
<comment type="caution">
    <text evidence="2">The sequence shown here is derived from an EMBL/GenBank/DDBJ whole genome shotgun (WGS) entry which is preliminary data.</text>
</comment>
<evidence type="ECO:0000313" key="2">
    <source>
        <dbReference type="EMBL" id="EMT51710.1"/>
    </source>
</evidence>
<gene>
    <name evidence="2" type="ORF">I532_15246</name>
</gene>